<evidence type="ECO:0000313" key="2">
    <source>
        <dbReference type="EMBL" id="AKG44661.1"/>
    </source>
</evidence>
<organism evidence="2 3">
    <name type="scientific">Streptomyces xiamenensis</name>
    <dbReference type="NCBI Taxonomy" id="408015"/>
    <lineage>
        <taxon>Bacteria</taxon>
        <taxon>Bacillati</taxon>
        <taxon>Actinomycetota</taxon>
        <taxon>Actinomycetes</taxon>
        <taxon>Kitasatosporales</taxon>
        <taxon>Streptomycetaceae</taxon>
        <taxon>Streptomyces</taxon>
    </lineage>
</organism>
<dbReference type="GO" id="GO:0016747">
    <property type="term" value="F:acyltransferase activity, transferring groups other than amino-acyl groups"/>
    <property type="evidence" value="ECO:0007669"/>
    <property type="project" value="InterPro"/>
</dbReference>
<name>A0A0F7CPH3_9ACTN</name>
<gene>
    <name evidence="2" type="ORF">SXIM_32770</name>
</gene>
<dbReference type="InterPro" id="IPR000182">
    <property type="entry name" value="GNAT_dom"/>
</dbReference>
<dbReference type="AlphaFoldDB" id="A0A0F7CPH3"/>
<dbReference type="Proteomes" id="UP000034034">
    <property type="component" value="Chromosome"/>
</dbReference>
<dbReference type="InterPro" id="IPR016181">
    <property type="entry name" value="Acyl_CoA_acyltransferase"/>
</dbReference>
<keyword evidence="3" id="KW-1185">Reference proteome</keyword>
<dbReference type="PROSITE" id="PS51186">
    <property type="entry name" value="GNAT"/>
    <property type="match status" value="1"/>
</dbReference>
<protein>
    <submittedName>
        <fullName evidence="2">Acetyltransferase</fullName>
    </submittedName>
</protein>
<proteinExistence type="predicted"/>
<dbReference type="PATRIC" id="fig|408015.6.peg.3317"/>
<dbReference type="Gene3D" id="3.40.630.30">
    <property type="match status" value="1"/>
</dbReference>
<sequence length="217" mass="22751">MPDLVRAWVPGYALSRGLPPAVEEPWGARLDVGLPHHRARHVLPDADEITVRKAAAHIEAAGEPCVWLKTCLPDETVAGWLGAQWTSNSPGFLMSTAVEPREATAAVPVPAGYALVSGSQHGVTEVRLVTPDGTVAATGQMALGRGAATAVIDQIETDPDHRRRGLGSVVVRTLIGAAAGAGATDAVLCASVEGRGLYEALGWRTRAPFTSFIHRAM</sequence>
<dbReference type="EMBL" id="CP009922">
    <property type="protein sequence ID" value="AKG44661.1"/>
    <property type="molecule type" value="Genomic_DNA"/>
</dbReference>
<evidence type="ECO:0000259" key="1">
    <source>
        <dbReference type="PROSITE" id="PS51186"/>
    </source>
</evidence>
<dbReference type="SUPFAM" id="SSF55729">
    <property type="entry name" value="Acyl-CoA N-acyltransferases (Nat)"/>
    <property type="match status" value="1"/>
</dbReference>
<reference evidence="2" key="1">
    <citation type="submission" date="2019-08" db="EMBL/GenBank/DDBJ databases">
        <title>Complete genome sequence of a mangrove-derived Streptomyces xiamenensis.</title>
        <authorList>
            <person name="Xu J."/>
        </authorList>
    </citation>
    <scope>NUCLEOTIDE SEQUENCE</scope>
    <source>
        <strain evidence="2">318</strain>
    </source>
</reference>
<feature type="domain" description="N-acetyltransferase" evidence="1">
    <location>
        <begin position="83"/>
        <end position="217"/>
    </location>
</feature>
<dbReference type="KEGG" id="sxi:SXIM_32770"/>
<evidence type="ECO:0000313" key="3">
    <source>
        <dbReference type="Proteomes" id="UP000034034"/>
    </source>
</evidence>
<dbReference type="STRING" id="408015.SXIM_32770"/>
<dbReference type="HOGENOM" id="CLU_083895_1_0_11"/>
<accession>A0A0F7CPH3</accession>
<dbReference type="Pfam" id="PF00583">
    <property type="entry name" value="Acetyltransf_1"/>
    <property type="match status" value="1"/>
</dbReference>